<organism evidence="2 3">
    <name type="scientific">Dryococelus australis</name>
    <dbReference type="NCBI Taxonomy" id="614101"/>
    <lineage>
        <taxon>Eukaryota</taxon>
        <taxon>Metazoa</taxon>
        <taxon>Ecdysozoa</taxon>
        <taxon>Arthropoda</taxon>
        <taxon>Hexapoda</taxon>
        <taxon>Insecta</taxon>
        <taxon>Pterygota</taxon>
        <taxon>Neoptera</taxon>
        <taxon>Polyneoptera</taxon>
        <taxon>Phasmatodea</taxon>
        <taxon>Verophasmatodea</taxon>
        <taxon>Anareolatae</taxon>
        <taxon>Phasmatidae</taxon>
        <taxon>Eurycanthinae</taxon>
        <taxon>Dryococelus</taxon>
    </lineage>
</organism>
<proteinExistence type="predicted"/>
<accession>A0ABQ9GES6</accession>
<gene>
    <name evidence="2" type="ORF">PR048_028557</name>
</gene>
<comment type="caution">
    <text evidence="2">The sequence shown here is derived from an EMBL/GenBank/DDBJ whole genome shotgun (WGS) entry which is preliminary data.</text>
</comment>
<dbReference type="EMBL" id="JARBHB010000013">
    <property type="protein sequence ID" value="KAJ8869566.1"/>
    <property type="molecule type" value="Genomic_DNA"/>
</dbReference>
<evidence type="ECO:0000313" key="2">
    <source>
        <dbReference type="EMBL" id="KAJ8869566.1"/>
    </source>
</evidence>
<evidence type="ECO:0000313" key="3">
    <source>
        <dbReference type="Proteomes" id="UP001159363"/>
    </source>
</evidence>
<reference evidence="2 3" key="1">
    <citation type="submission" date="2023-02" db="EMBL/GenBank/DDBJ databases">
        <title>LHISI_Scaffold_Assembly.</title>
        <authorList>
            <person name="Stuart O.P."/>
            <person name="Cleave R."/>
            <person name="Magrath M.J.L."/>
            <person name="Mikheyev A.S."/>
        </authorList>
    </citation>
    <scope>NUCLEOTIDE SEQUENCE [LARGE SCALE GENOMIC DNA]</scope>
    <source>
        <strain evidence="2">Daus_M_001</strain>
        <tissue evidence="2">Leg muscle</tissue>
    </source>
</reference>
<keyword evidence="3" id="KW-1185">Reference proteome</keyword>
<protein>
    <submittedName>
        <fullName evidence="2">Uncharacterized protein</fullName>
    </submittedName>
</protein>
<feature type="region of interest" description="Disordered" evidence="1">
    <location>
        <begin position="315"/>
        <end position="335"/>
    </location>
</feature>
<dbReference type="Proteomes" id="UP001159363">
    <property type="component" value="Chromosome 12"/>
</dbReference>
<name>A0ABQ9GES6_9NEOP</name>
<sequence>MPLTTRASHSGSTKTSILASAPVFIPLSIPSSSLSLHLPRDETSTPHILVISAPSTINTFLFLQRAKVPTNGNRAAPVKADPWSPCNLQHTQARRASPATRVHAFMLASQKQSIRTYKTPYDQVKWCRGHKTNIEESERINVDIQTALYPTQPNPFFSIACGTFFWSGTSAKDRAQNDDVKFAHVASPGIRHHWSDAEDDDTLSLFQWSKLDVNSHVCHLSLAISNAAKHGTKDYMLKSYVPVKFSIIRFFKNRRYRGIVESSLTSLLETLSPFNLHTPSLPKPLPYITTKEEQPPHKSKSHVLNLSNHNLTASEESILQTASPPPPKSLTVLPL</sequence>
<evidence type="ECO:0000256" key="1">
    <source>
        <dbReference type="SAM" id="MobiDB-lite"/>
    </source>
</evidence>